<dbReference type="OrthoDB" id="6077989at2"/>
<dbReference type="Pfam" id="PF01814">
    <property type="entry name" value="Hemerythrin"/>
    <property type="match status" value="1"/>
</dbReference>
<dbReference type="Gene3D" id="1.20.120.520">
    <property type="entry name" value="nmb1532 protein domain like"/>
    <property type="match status" value="1"/>
</dbReference>
<organism evidence="2 3">
    <name type="scientific">Roseibium aggregatum</name>
    <dbReference type="NCBI Taxonomy" id="187304"/>
    <lineage>
        <taxon>Bacteria</taxon>
        <taxon>Pseudomonadati</taxon>
        <taxon>Pseudomonadota</taxon>
        <taxon>Alphaproteobacteria</taxon>
        <taxon>Hyphomicrobiales</taxon>
        <taxon>Stappiaceae</taxon>
        <taxon>Roseibium</taxon>
    </lineage>
</organism>
<dbReference type="CDD" id="cd12108">
    <property type="entry name" value="Hr-like"/>
    <property type="match status" value="1"/>
</dbReference>
<keyword evidence="3" id="KW-1185">Reference proteome</keyword>
<name>A0A0M6Y832_9HYPH</name>
<accession>A0A0M6Y832</accession>
<gene>
    <name evidence="2" type="ORF">LAL4801_03417</name>
</gene>
<dbReference type="RefSeq" id="WP_055657855.1">
    <property type="nucleotide sequence ID" value="NZ_CXST01000002.1"/>
</dbReference>
<dbReference type="Proteomes" id="UP000048926">
    <property type="component" value="Unassembled WGS sequence"/>
</dbReference>
<reference evidence="3" key="1">
    <citation type="submission" date="2015-07" db="EMBL/GenBank/DDBJ databases">
        <authorList>
            <person name="Rodrigo-Torres Lidia"/>
            <person name="Arahal R.David."/>
        </authorList>
    </citation>
    <scope>NUCLEOTIDE SEQUENCE [LARGE SCALE GENOMIC DNA]</scope>
    <source>
        <strain evidence="3">CECT 4801</strain>
    </source>
</reference>
<proteinExistence type="predicted"/>
<evidence type="ECO:0000259" key="1">
    <source>
        <dbReference type="Pfam" id="PF01814"/>
    </source>
</evidence>
<sequence>MTTTTNLDERTGLPQEWLFLLKEHPREDWPGHRNLGPLTEFWLARHNGFRQLGADLDTILTDFREQRLPVNRFGNLFAPRLQQFLSELHHHHMIEDEHYFPVFMEAEKRLVDGFELLEGDHELIHHRIEAVIKSANKLFGQLQTKDRDAIRRAADSFAGVSDTLISGLMRHLDDEEDLIVPVILDRGERKLGLS</sequence>
<protein>
    <recommendedName>
        <fullName evidence="1">Hemerythrin-like domain-containing protein</fullName>
    </recommendedName>
</protein>
<dbReference type="InterPro" id="IPR012312">
    <property type="entry name" value="Hemerythrin-like"/>
</dbReference>
<evidence type="ECO:0000313" key="3">
    <source>
        <dbReference type="Proteomes" id="UP000048926"/>
    </source>
</evidence>
<evidence type="ECO:0000313" key="2">
    <source>
        <dbReference type="EMBL" id="CTQ44970.1"/>
    </source>
</evidence>
<feature type="domain" description="Hemerythrin-like" evidence="1">
    <location>
        <begin position="39"/>
        <end position="182"/>
    </location>
</feature>
<dbReference type="EMBL" id="CXST01000002">
    <property type="protein sequence ID" value="CTQ44970.1"/>
    <property type="molecule type" value="Genomic_DNA"/>
</dbReference>
<dbReference type="AlphaFoldDB" id="A0A0M6Y832"/>
<dbReference type="STRING" id="187304.B0E33_06265"/>